<comment type="caution">
    <text evidence="2">The sequence shown here is derived from an EMBL/GenBank/DDBJ whole genome shotgun (WGS) entry which is preliminary data.</text>
</comment>
<dbReference type="Proteomes" id="UP000011553">
    <property type="component" value="Unassembled WGS sequence"/>
</dbReference>
<keyword evidence="3" id="KW-1185">Reference proteome</keyword>
<protein>
    <submittedName>
        <fullName evidence="2">Uncharacterized protein</fullName>
    </submittedName>
</protein>
<keyword evidence="1" id="KW-1133">Transmembrane helix</keyword>
<evidence type="ECO:0000313" key="2">
    <source>
        <dbReference type="EMBL" id="EMA01585.1"/>
    </source>
</evidence>
<sequence length="53" mass="5898">MTDRMDATHKYKLDVIISLLFLLLLIESYRVAGYFGAAFVVVVTVILVLPGPD</sequence>
<keyword evidence="1" id="KW-0812">Transmembrane</keyword>
<organism evidence="2 3">
    <name type="scientific">Haloferax denitrificans ATCC 35960</name>
    <dbReference type="NCBI Taxonomy" id="662478"/>
    <lineage>
        <taxon>Archaea</taxon>
        <taxon>Methanobacteriati</taxon>
        <taxon>Methanobacteriota</taxon>
        <taxon>Stenosarchaea group</taxon>
        <taxon>Halobacteria</taxon>
        <taxon>Halobacteriales</taxon>
        <taxon>Haloferacaceae</taxon>
        <taxon>Haloferax</taxon>
    </lineage>
</organism>
<proteinExistence type="predicted"/>
<accession>M0J1K1</accession>
<keyword evidence="1" id="KW-0472">Membrane</keyword>
<feature type="transmembrane region" description="Helical" evidence="1">
    <location>
        <begin position="32"/>
        <end position="49"/>
    </location>
</feature>
<gene>
    <name evidence="2" type="ORF">C438_14551</name>
</gene>
<evidence type="ECO:0000313" key="3">
    <source>
        <dbReference type="Proteomes" id="UP000011553"/>
    </source>
</evidence>
<dbReference type="AlphaFoldDB" id="M0J1K1"/>
<evidence type="ECO:0000256" key="1">
    <source>
        <dbReference type="SAM" id="Phobius"/>
    </source>
</evidence>
<name>M0J1K1_9EURY</name>
<dbReference type="PATRIC" id="fig|662478.6.peg.2859"/>
<reference evidence="2 3" key="1">
    <citation type="journal article" date="2014" name="PLoS Genet.">
        <title>Phylogenetically driven sequencing of extremely halophilic archaea reveals strategies for static and dynamic osmo-response.</title>
        <authorList>
            <person name="Becker E.A."/>
            <person name="Seitzer P.M."/>
            <person name="Tritt A."/>
            <person name="Larsen D."/>
            <person name="Krusor M."/>
            <person name="Yao A.I."/>
            <person name="Wu D."/>
            <person name="Madern D."/>
            <person name="Eisen J.A."/>
            <person name="Darling A.E."/>
            <person name="Facciotti M.T."/>
        </authorList>
    </citation>
    <scope>NUCLEOTIDE SEQUENCE [LARGE SCALE GENOMIC DNA]</scope>
    <source>
        <strain evidence="2 3">ATCC 35960</strain>
    </source>
</reference>
<dbReference type="EMBL" id="AOLP01000017">
    <property type="protein sequence ID" value="EMA01585.1"/>
    <property type="molecule type" value="Genomic_DNA"/>
</dbReference>